<dbReference type="Pfam" id="PF07995">
    <property type="entry name" value="GSDH"/>
    <property type="match status" value="1"/>
</dbReference>
<gene>
    <name evidence="3" type="ORF">CHH67_16355</name>
</gene>
<feature type="domain" description="Glucose/Sorbosone dehydrogenase" evidence="2">
    <location>
        <begin position="57"/>
        <end position="352"/>
    </location>
</feature>
<protein>
    <submittedName>
        <fullName evidence="3">Quinoprotein glucose dehydrogenase</fullName>
    </submittedName>
</protein>
<evidence type="ECO:0000313" key="4">
    <source>
        <dbReference type="Proteomes" id="UP000215596"/>
    </source>
</evidence>
<dbReference type="Proteomes" id="UP000215596">
    <property type="component" value="Unassembled WGS sequence"/>
</dbReference>
<dbReference type="AlphaFoldDB" id="A0A268EPK4"/>
<dbReference type="InterPro" id="IPR012938">
    <property type="entry name" value="Glc/Sorbosone_DH"/>
</dbReference>
<sequence>MIGGLLLSAALIISACGTEGPSPAPGQRESGEQPVPEQPAPAQPEPSGEYTVLAQNLRTPWAMDFHEETVYISERGGHVVELHDGNMKRLPVQTALPVTEVGEGGFLGLVLSPDYGDTKQAYAYHTYEQDGAILNRVILLEQQEEQWAEVDALIERIPGSQIHNGGRMALGPDNHLYIATGDAGDGALSQDEANLAGKILRMSLSGEIPADNPLPDSYVYSLGHRNPQGLAWNAEGELFSTEHGPSGNPGGHDEINQIMPGANYGWPDVIGDEAMEGTIPPLYHTGETAIAPSGAAFDEQGLLVASLRGQTLYRFDPEGGELEVVLDQEGRLRDVKVQDGRVYVLTNNTDGRGVPREADDRLLLLP</sequence>
<evidence type="ECO:0000256" key="1">
    <source>
        <dbReference type="SAM" id="MobiDB-lite"/>
    </source>
</evidence>
<accession>A0A268EPK4</accession>
<dbReference type="SUPFAM" id="SSF50952">
    <property type="entry name" value="Soluble quinoprotein glucose dehydrogenase"/>
    <property type="match status" value="1"/>
</dbReference>
<proteinExistence type="predicted"/>
<dbReference type="InterPro" id="IPR011042">
    <property type="entry name" value="6-blade_b-propeller_TolB-like"/>
</dbReference>
<dbReference type="PANTHER" id="PTHR19328">
    <property type="entry name" value="HEDGEHOG-INTERACTING PROTEIN"/>
    <property type="match status" value="1"/>
</dbReference>
<dbReference type="Gene3D" id="2.120.10.30">
    <property type="entry name" value="TolB, C-terminal domain"/>
    <property type="match status" value="1"/>
</dbReference>
<dbReference type="PANTHER" id="PTHR19328:SF13">
    <property type="entry name" value="HIPL1 PROTEIN"/>
    <property type="match status" value="1"/>
</dbReference>
<comment type="caution">
    <text evidence="3">The sequence shown here is derived from an EMBL/GenBank/DDBJ whole genome shotgun (WGS) entry which is preliminary data.</text>
</comment>
<evidence type="ECO:0000313" key="3">
    <source>
        <dbReference type="EMBL" id="PAD75060.1"/>
    </source>
</evidence>
<evidence type="ECO:0000259" key="2">
    <source>
        <dbReference type="Pfam" id="PF07995"/>
    </source>
</evidence>
<feature type="region of interest" description="Disordered" evidence="1">
    <location>
        <begin position="18"/>
        <end position="48"/>
    </location>
</feature>
<reference evidence="3 4" key="1">
    <citation type="submission" date="2017-07" db="EMBL/GenBank/DDBJ databases">
        <title>Isolation and whole genome analysis of endospore-forming bacteria from heroin.</title>
        <authorList>
            <person name="Kalinowski J."/>
            <person name="Ahrens B."/>
            <person name="Al-Dilaimi A."/>
            <person name="Winkler A."/>
            <person name="Wibberg D."/>
            <person name="Schleenbecker U."/>
            <person name="Ruckert C."/>
            <person name="Wolfel R."/>
            <person name="Grass G."/>
        </authorList>
    </citation>
    <scope>NUCLEOTIDE SEQUENCE [LARGE SCALE GENOMIC DNA]</scope>
    <source>
        <strain evidence="3 4">7537-G1</strain>
    </source>
</reference>
<name>A0A268EPK4_9BACL</name>
<dbReference type="OrthoDB" id="9770043at2"/>
<dbReference type="InterPro" id="IPR011041">
    <property type="entry name" value="Quinoprot_gluc/sorb_DH_b-prop"/>
</dbReference>
<dbReference type="EMBL" id="NPBY01000048">
    <property type="protein sequence ID" value="PAD75060.1"/>
    <property type="molecule type" value="Genomic_DNA"/>
</dbReference>
<organism evidence="3 4">
    <name type="scientific">Paenibacillus campinasensis</name>
    <dbReference type="NCBI Taxonomy" id="66347"/>
    <lineage>
        <taxon>Bacteria</taxon>
        <taxon>Bacillati</taxon>
        <taxon>Bacillota</taxon>
        <taxon>Bacilli</taxon>
        <taxon>Bacillales</taxon>
        <taxon>Paenibacillaceae</taxon>
        <taxon>Paenibacillus</taxon>
    </lineage>
</organism>
<dbReference type="RefSeq" id="WP_095266311.1">
    <property type="nucleotide sequence ID" value="NZ_NPBY01000048.1"/>
</dbReference>